<dbReference type="AlphaFoldDB" id="A0A4P9WI80"/>
<dbReference type="Proteomes" id="UP000269721">
    <property type="component" value="Unassembled WGS sequence"/>
</dbReference>
<proteinExistence type="predicted"/>
<protein>
    <submittedName>
        <fullName evidence="2">Uncharacterized protein</fullName>
    </submittedName>
</protein>
<dbReference type="EMBL" id="KZ994946">
    <property type="protein sequence ID" value="RKO91695.1"/>
    <property type="molecule type" value="Genomic_DNA"/>
</dbReference>
<name>A0A4P9WI80_9FUNG</name>
<sequence>MFCEEREQKKPRAVFTGVFEVQALHLLDGLDVALALAASSVVGPAYYTLNSGGPPRPRPAPQPLAAPDSLTKAPQPCPFLGDLPYSTPLVTVGLHPRLQGGFGAEERGTRIRAKLGAYMVIFGRAADYLLRGVLREGKGVGPPDGEDSDMDLVAYEERLTARAITECNSPYFLLAACITAFRWHPLLWRLPLWTNPNAKMDQDICELAQFLLLKSVKRDLHCSILSPPAGIEKLWHQLLQFPSQYQNLCSSLPGLWGDKHSKGDSSLTGRNACSASKYWSGAYVVSVARCDIG</sequence>
<accession>A0A4P9WI80</accession>
<evidence type="ECO:0000313" key="2">
    <source>
        <dbReference type="EMBL" id="RKO91695.1"/>
    </source>
</evidence>
<organism evidence="2 3">
    <name type="scientific">Blyttiomyces helicus</name>
    <dbReference type="NCBI Taxonomy" id="388810"/>
    <lineage>
        <taxon>Eukaryota</taxon>
        <taxon>Fungi</taxon>
        <taxon>Fungi incertae sedis</taxon>
        <taxon>Chytridiomycota</taxon>
        <taxon>Chytridiomycota incertae sedis</taxon>
        <taxon>Chytridiomycetes</taxon>
        <taxon>Chytridiomycetes incertae sedis</taxon>
        <taxon>Blyttiomyces</taxon>
    </lineage>
</organism>
<feature type="region of interest" description="Disordered" evidence="1">
    <location>
        <begin position="52"/>
        <end position="71"/>
    </location>
</feature>
<gene>
    <name evidence="2" type="ORF">BDK51DRAFT_43679</name>
</gene>
<feature type="compositionally biased region" description="Pro residues" evidence="1">
    <location>
        <begin position="54"/>
        <end position="64"/>
    </location>
</feature>
<evidence type="ECO:0000256" key="1">
    <source>
        <dbReference type="SAM" id="MobiDB-lite"/>
    </source>
</evidence>
<evidence type="ECO:0000313" key="3">
    <source>
        <dbReference type="Proteomes" id="UP000269721"/>
    </source>
</evidence>
<keyword evidence="3" id="KW-1185">Reference proteome</keyword>
<reference evidence="3" key="1">
    <citation type="journal article" date="2018" name="Nat. Microbiol.">
        <title>Leveraging single-cell genomics to expand the fungal tree of life.</title>
        <authorList>
            <person name="Ahrendt S.R."/>
            <person name="Quandt C.A."/>
            <person name="Ciobanu D."/>
            <person name="Clum A."/>
            <person name="Salamov A."/>
            <person name="Andreopoulos B."/>
            <person name="Cheng J.F."/>
            <person name="Woyke T."/>
            <person name="Pelin A."/>
            <person name="Henrissat B."/>
            <person name="Reynolds N.K."/>
            <person name="Benny G.L."/>
            <person name="Smith M.E."/>
            <person name="James T.Y."/>
            <person name="Grigoriev I.V."/>
        </authorList>
    </citation>
    <scope>NUCLEOTIDE SEQUENCE [LARGE SCALE GENOMIC DNA]</scope>
</reference>